<dbReference type="Proteomes" id="UP000785679">
    <property type="component" value="Unassembled WGS sequence"/>
</dbReference>
<accession>A0A8J8TA43</accession>
<dbReference type="EMBL" id="RRYP01000662">
    <property type="protein sequence ID" value="TNV87036.1"/>
    <property type="molecule type" value="Genomic_DNA"/>
</dbReference>
<evidence type="ECO:0000256" key="1">
    <source>
        <dbReference type="SAM" id="Coils"/>
    </source>
</evidence>
<reference evidence="2" key="1">
    <citation type="submission" date="2019-06" db="EMBL/GenBank/DDBJ databases">
        <authorList>
            <person name="Zheng W."/>
        </authorList>
    </citation>
    <scope>NUCLEOTIDE SEQUENCE</scope>
    <source>
        <strain evidence="2">QDHG01</strain>
    </source>
</reference>
<keyword evidence="1" id="KW-0175">Coiled coil</keyword>
<organism evidence="2 3">
    <name type="scientific">Halteria grandinella</name>
    <dbReference type="NCBI Taxonomy" id="5974"/>
    <lineage>
        <taxon>Eukaryota</taxon>
        <taxon>Sar</taxon>
        <taxon>Alveolata</taxon>
        <taxon>Ciliophora</taxon>
        <taxon>Intramacronucleata</taxon>
        <taxon>Spirotrichea</taxon>
        <taxon>Stichotrichia</taxon>
        <taxon>Sporadotrichida</taxon>
        <taxon>Halteriidae</taxon>
        <taxon>Halteria</taxon>
    </lineage>
</organism>
<name>A0A8J8TA43_HALGN</name>
<dbReference type="AlphaFoldDB" id="A0A8J8TA43"/>
<evidence type="ECO:0000313" key="3">
    <source>
        <dbReference type="Proteomes" id="UP000785679"/>
    </source>
</evidence>
<sequence>MLWKISGFASGAALGATFIVTMDDMIYTQLRRNVIMPVQQVFTGVKTGSGANLDEILAVASGTGAFVSQFKPHALGRSGAKELVLNDQDYATPNDHYFGYIHKRQTVTAQNEQQQQVDILKSLGMEVLMPPTFNVETGLFEEPKILDSQGRVVNEEEMDVFELARIRGTTVGKLRQMKTEHERKNIDETRQVNISGQKHQKKDYERLKDLNMHDIVMKSKRDSVKKAFQDDTISHEIVKIEKKKGFKRSSDQRQRDLEIQQVIKQSPQDINYEVAMKMYDEQGLEAKDISEKDRKRLRRLRRKAEKENRKQAEAQLIADGVPEVEKASAIKIESVDELIK</sequence>
<dbReference type="OrthoDB" id="10631235at2759"/>
<evidence type="ECO:0000313" key="2">
    <source>
        <dbReference type="EMBL" id="TNV87036.1"/>
    </source>
</evidence>
<proteinExistence type="predicted"/>
<keyword evidence="3" id="KW-1185">Reference proteome</keyword>
<feature type="coiled-coil region" evidence="1">
    <location>
        <begin position="287"/>
        <end position="317"/>
    </location>
</feature>
<gene>
    <name evidence="2" type="ORF">FGO68_gene5713</name>
</gene>
<protein>
    <submittedName>
        <fullName evidence="2">Uncharacterized protein</fullName>
    </submittedName>
</protein>
<comment type="caution">
    <text evidence="2">The sequence shown here is derived from an EMBL/GenBank/DDBJ whole genome shotgun (WGS) entry which is preliminary data.</text>
</comment>